<feature type="transmembrane region" description="Helical" evidence="1">
    <location>
        <begin position="45"/>
        <end position="68"/>
    </location>
</feature>
<keyword evidence="1" id="KW-0472">Membrane</keyword>
<keyword evidence="1" id="KW-0812">Transmembrane</keyword>
<keyword evidence="1" id="KW-1133">Transmembrane helix</keyword>
<proteinExistence type="predicted"/>
<protein>
    <recommendedName>
        <fullName evidence="2">DUF4126 domain-containing protein</fullName>
    </recommendedName>
</protein>
<accession>A0A1Y6FVY5</accession>
<evidence type="ECO:0000259" key="2">
    <source>
        <dbReference type="Pfam" id="PF13548"/>
    </source>
</evidence>
<evidence type="ECO:0000313" key="3">
    <source>
        <dbReference type="EMBL" id="SMQ76723.1"/>
    </source>
</evidence>
<organism evidence="3 4">
    <name type="scientific">Sphingopyxis terrae subsp. ummariensis</name>
    <dbReference type="NCBI Taxonomy" id="429001"/>
    <lineage>
        <taxon>Bacteria</taxon>
        <taxon>Pseudomonadati</taxon>
        <taxon>Pseudomonadota</taxon>
        <taxon>Alphaproteobacteria</taxon>
        <taxon>Sphingomonadales</taxon>
        <taxon>Sphingomonadaceae</taxon>
        <taxon>Sphingopyxis</taxon>
    </lineage>
</organism>
<name>A0A1Y6FVY5_9SPHN</name>
<dbReference type="AlphaFoldDB" id="A0A1Y6FVY5"/>
<reference evidence="4" key="1">
    <citation type="submission" date="2017-04" db="EMBL/GenBank/DDBJ databases">
        <authorList>
            <person name="Varghese N."/>
            <person name="Submissions S."/>
        </authorList>
    </citation>
    <scope>NUCLEOTIDE SEQUENCE [LARGE SCALE GENOMIC DNA]</scope>
    <source>
        <strain evidence="4">UI2</strain>
    </source>
</reference>
<keyword evidence="4" id="KW-1185">Reference proteome</keyword>
<dbReference type="EMBL" id="FXWL01000002">
    <property type="protein sequence ID" value="SMQ76723.1"/>
    <property type="molecule type" value="Genomic_DNA"/>
</dbReference>
<evidence type="ECO:0000313" key="4">
    <source>
        <dbReference type="Proteomes" id="UP000194469"/>
    </source>
</evidence>
<feature type="domain" description="DUF4126" evidence="2">
    <location>
        <begin position="9"/>
        <end position="180"/>
    </location>
</feature>
<dbReference type="RefSeq" id="WP_165760649.1">
    <property type="nucleotide sequence ID" value="NZ_FXWL01000002.1"/>
</dbReference>
<dbReference type="Pfam" id="PF13548">
    <property type="entry name" value="DUF4126"/>
    <property type="match status" value="1"/>
</dbReference>
<dbReference type="Proteomes" id="UP000194469">
    <property type="component" value="Unassembled WGS sequence"/>
</dbReference>
<evidence type="ECO:0000256" key="1">
    <source>
        <dbReference type="SAM" id="Phobius"/>
    </source>
</evidence>
<dbReference type="InterPro" id="IPR025196">
    <property type="entry name" value="DUF4126"/>
</dbReference>
<sequence>MGLAEILGVAGSISLLSGWRLYLTILATGVAMHFGWLPLPEHLQALQILANPWVMGVAAVGTIAEFLADKIAWIDSIWDSVHSIVRPLGGALLALALVDSADPAWQVIAFILGGGGALISHSAKATTRAVVNISPEPYSNAAVSTGEDVATTGLLALVIAFPAVAIVIALLLLIAAVLVIIALRKLLRSVRGGLKRALGDPADAPPPIV</sequence>
<dbReference type="GeneID" id="303001798"/>
<gene>
    <name evidence="3" type="ORF">SAMN06295984_2153</name>
</gene>
<feature type="transmembrane region" description="Helical" evidence="1">
    <location>
        <begin position="154"/>
        <end position="183"/>
    </location>
</feature>
<feature type="transmembrane region" description="Helical" evidence="1">
    <location>
        <begin position="21"/>
        <end position="39"/>
    </location>
</feature>